<dbReference type="RefSeq" id="WP_212555419.1">
    <property type="nucleotide sequence ID" value="NZ_JAGXOE010000164.1"/>
</dbReference>
<accession>A0ABS5NJB4</accession>
<feature type="region of interest" description="Disordered" evidence="1">
    <location>
        <begin position="140"/>
        <end position="162"/>
    </location>
</feature>
<evidence type="ECO:0008006" key="5">
    <source>
        <dbReference type="Google" id="ProtNLM"/>
    </source>
</evidence>
<feature type="transmembrane region" description="Helical" evidence="2">
    <location>
        <begin position="37"/>
        <end position="57"/>
    </location>
</feature>
<protein>
    <recommendedName>
        <fullName evidence="5">DUF418 domain-containing protein</fullName>
    </recommendedName>
</protein>
<comment type="caution">
    <text evidence="3">The sequence shown here is derived from an EMBL/GenBank/DDBJ whole genome shotgun (WGS) entry which is preliminary data.</text>
</comment>
<keyword evidence="2" id="KW-0812">Transmembrane</keyword>
<feature type="transmembrane region" description="Helical" evidence="2">
    <location>
        <begin position="78"/>
        <end position="100"/>
    </location>
</feature>
<proteinExistence type="predicted"/>
<keyword evidence="2" id="KW-1133">Transmembrane helix</keyword>
<keyword evidence="4" id="KW-1185">Reference proteome</keyword>
<name>A0ABS5NJB4_TSUPA</name>
<evidence type="ECO:0000313" key="4">
    <source>
        <dbReference type="Proteomes" id="UP000676853"/>
    </source>
</evidence>
<reference evidence="3 4" key="1">
    <citation type="submission" date="2021-04" db="EMBL/GenBank/DDBJ databases">
        <title>Whole genome sequence analysis of a thiophenic sulfur metabolizing bacteria.</title>
        <authorList>
            <person name="Akhtar N."/>
            <person name="Akram J."/>
            <person name="Aslam A."/>
        </authorList>
    </citation>
    <scope>NUCLEOTIDE SEQUENCE [LARGE SCALE GENOMIC DNA]</scope>
    <source>
        <strain evidence="3 4">3OW</strain>
    </source>
</reference>
<keyword evidence="2" id="KW-0472">Membrane</keyword>
<feature type="transmembrane region" description="Helical" evidence="2">
    <location>
        <begin position="112"/>
        <end position="130"/>
    </location>
</feature>
<organism evidence="3 4">
    <name type="scientific">Tsukamurella paurometabola</name>
    <name type="common">Corynebacterium paurometabolum</name>
    <dbReference type="NCBI Taxonomy" id="2061"/>
    <lineage>
        <taxon>Bacteria</taxon>
        <taxon>Bacillati</taxon>
        <taxon>Actinomycetota</taxon>
        <taxon>Actinomycetes</taxon>
        <taxon>Mycobacteriales</taxon>
        <taxon>Tsukamurellaceae</taxon>
        <taxon>Tsukamurella</taxon>
    </lineage>
</organism>
<evidence type="ECO:0000313" key="3">
    <source>
        <dbReference type="EMBL" id="MBS4104381.1"/>
    </source>
</evidence>
<dbReference type="EMBL" id="JAGXOE010000164">
    <property type="protein sequence ID" value="MBS4104381.1"/>
    <property type="molecule type" value="Genomic_DNA"/>
</dbReference>
<gene>
    <name evidence="3" type="ORF">KFZ73_24530</name>
</gene>
<feature type="non-terminal residue" evidence="3">
    <location>
        <position position="1"/>
    </location>
</feature>
<evidence type="ECO:0000256" key="1">
    <source>
        <dbReference type="SAM" id="MobiDB-lite"/>
    </source>
</evidence>
<dbReference type="Proteomes" id="UP000676853">
    <property type="component" value="Unassembled WGS sequence"/>
</dbReference>
<evidence type="ECO:0000256" key="2">
    <source>
        <dbReference type="SAM" id="Phobius"/>
    </source>
</evidence>
<sequence>GLTYVAGPDPYPRTYSGGRVSTWMSRSAFVEAQVESLAVVLLVGALLFLLVVWRPWWLKGRVNRVYWATRLQEYRRIITAWILRLASIGAIGFGLGHVATVVLPSSAVGRTALAWVIAAALFVEVIRGALRLRPRRDQRATDVPVPSGITAPGPEGAWPSRP</sequence>